<name>A0A1X3GIH0_9BRAD</name>
<evidence type="ECO:0008006" key="5">
    <source>
        <dbReference type="Google" id="ProtNLM"/>
    </source>
</evidence>
<sequence>MTDANACTIRFVRASQYADWLRSYELWVNGTSVGKLARNGVLEITLPAGACTIEATIDWGRSQPLVVRTTPGQTVEIEVRNRWGAWAALWAISFGKNSYLVLTEVERKTNRSA</sequence>
<evidence type="ECO:0000313" key="4">
    <source>
        <dbReference type="Proteomes" id="UP000193884"/>
    </source>
</evidence>
<dbReference type="RefSeq" id="WP_018459621.1">
    <property type="nucleotide sequence ID" value="NZ_NAEX01000163.1"/>
</dbReference>
<gene>
    <name evidence="2" type="ORF">BST63_18840</name>
    <name evidence="1" type="ORF">BSZ18_16430</name>
</gene>
<reference evidence="3 4" key="1">
    <citation type="submission" date="2017-03" db="EMBL/GenBank/DDBJ databases">
        <title>Whole genome sequences of fourteen strains of Bradyrhizobium canariense and one strain of Bradyrhizobium japonicum isolated from Lupinus (Papilionoideae: Genisteae) species in Algeria.</title>
        <authorList>
            <person name="Crovadore J."/>
            <person name="Chekireb D."/>
            <person name="Brachmann A."/>
            <person name="Chablais R."/>
            <person name="Cochard B."/>
            <person name="Lefort F."/>
        </authorList>
    </citation>
    <scope>NUCLEOTIDE SEQUENCE [LARGE SCALE GENOMIC DNA]</scope>
    <source>
        <strain evidence="1 3">UBMA195</strain>
        <strain evidence="2 4">UBMAN05</strain>
    </source>
</reference>
<dbReference type="Proteomes" id="UP000193553">
    <property type="component" value="Unassembled WGS sequence"/>
</dbReference>
<protein>
    <recommendedName>
        <fullName evidence="5">PEGA domain-containing protein</fullName>
    </recommendedName>
</protein>
<accession>A0A1X3GIH0</accession>
<dbReference type="AlphaFoldDB" id="A0A1X3GIH0"/>
<dbReference type="EMBL" id="NAFI01000172">
    <property type="protein sequence ID" value="OSJ10280.1"/>
    <property type="molecule type" value="Genomic_DNA"/>
</dbReference>
<evidence type="ECO:0000313" key="1">
    <source>
        <dbReference type="EMBL" id="OSJ10280.1"/>
    </source>
</evidence>
<keyword evidence="4" id="KW-1185">Reference proteome</keyword>
<organism evidence="1 3">
    <name type="scientific">Bradyrhizobium canariense</name>
    <dbReference type="NCBI Taxonomy" id="255045"/>
    <lineage>
        <taxon>Bacteria</taxon>
        <taxon>Pseudomonadati</taxon>
        <taxon>Pseudomonadota</taxon>
        <taxon>Alphaproteobacteria</taxon>
        <taxon>Hyphomicrobiales</taxon>
        <taxon>Nitrobacteraceae</taxon>
        <taxon>Bradyrhizobium</taxon>
    </lineage>
</organism>
<dbReference type="EMBL" id="NAFK01000163">
    <property type="protein sequence ID" value="OSJ27800.1"/>
    <property type="molecule type" value="Genomic_DNA"/>
</dbReference>
<evidence type="ECO:0000313" key="3">
    <source>
        <dbReference type="Proteomes" id="UP000193553"/>
    </source>
</evidence>
<proteinExistence type="predicted"/>
<comment type="caution">
    <text evidence="1">The sequence shown here is derived from an EMBL/GenBank/DDBJ whole genome shotgun (WGS) entry which is preliminary data.</text>
</comment>
<evidence type="ECO:0000313" key="2">
    <source>
        <dbReference type="EMBL" id="OSJ27800.1"/>
    </source>
</evidence>
<dbReference type="OrthoDB" id="2223488at2"/>
<dbReference type="Proteomes" id="UP000193884">
    <property type="component" value="Unassembled WGS sequence"/>
</dbReference>